<dbReference type="PANTHER" id="PTHR31561">
    <property type="entry name" value="3-KETOACYL-COA SYNTHASE"/>
    <property type="match status" value="1"/>
</dbReference>
<name>A0AAN9KZZ5_CANGL</name>
<dbReference type="Pfam" id="PF08392">
    <property type="entry name" value="FAE1_CUT1_RppA"/>
    <property type="match status" value="1"/>
</dbReference>
<dbReference type="GO" id="GO:0006633">
    <property type="term" value="P:fatty acid biosynthetic process"/>
    <property type="evidence" value="ECO:0007669"/>
    <property type="project" value="InterPro"/>
</dbReference>
<feature type="domain" description="FAE" evidence="8">
    <location>
        <begin position="25"/>
        <end position="305"/>
    </location>
</feature>
<accession>A0AAN9KZZ5</accession>
<dbReference type="SUPFAM" id="SSF53901">
    <property type="entry name" value="Thiolase-like"/>
    <property type="match status" value="2"/>
</dbReference>
<protein>
    <recommendedName>
        <fullName evidence="6">3-ketoacyl-CoA synthase</fullName>
        <ecNumber evidence="6">2.3.1.-</ecNumber>
    </recommendedName>
</protein>
<keyword evidence="11" id="KW-1185">Reference proteome</keyword>
<comment type="similarity">
    <text evidence="2 6">Belongs to the thiolase-like superfamily. Chalcone/stilbene synthases family.</text>
</comment>
<dbReference type="Proteomes" id="UP001367508">
    <property type="component" value="Unassembled WGS sequence"/>
</dbReference>
<feature type="active site" evidence="7">
    <location>
        <position position="337"/>
    </location>
</feature>
<organism evidence="10 11">
    <name type="scientific">Canavalia gladiata</name>
    <name type="common">Sword bean</name>
    <name type="synonym">Dolichos gladiatus</name>
    <dbReference type="NCBI Taxonomy" id="3824"/>
    <lineage>
        <taxon>Eukaryota</taxon>
        <taxon>Viridiplantae</taxon>
        <taxon>Streptophyta</taxon>
        <taxon>Embryophyta</taxon>
        <taxon>Tracheophyta</taxon>
        <taxon>Spermatophyta</taxon>
        <taxon>Magnoliopsida</taxon>
        <taxon>eudicotyledons</taxon>
        <taxon>Gunneridae</taxon>
        <taxon>Pentapetalae</taxon>
        <taxon>rosids</taxon>
        <taxon>fabids</taxon>
        <taxon>Fabales</taxon>
        <taxon>Fabaceae</taxon>
        <taxon>Papilionoideae</taxon>
        <taxon>50 kb inversion clade</taxon>
        <taxon>NPAAA clade</taxon>
        <taxon>indigoferoid/millettioid clade</taxon>
        <taxon>Phaseoleae</taxon>
        <taxon>Canavalia</taxon>
    </lineage>
</organism>
<evidence type="ECO:0000256" key="6">
    <source>
        <dbReference type="PIRNR" id="PIRNR036417"/>
    </source>
</evidence>
<dbReference type="Pfam" id="PF08541">
    <property type="entry name" value="ACP_syn_III_C"/>
    <property type="match status" value="1"/>
</dbReference>
<dbReference type="InterPro" id="IPR013601">
    <property type="entry name" value="FAE1_typ3_polyketide_synth"/>
</dbReference>
<dbReference type="GO" id="GO:0009922">
    <property type="term" value="F:fatty acid elongase activity"/>
    <property type="evidence" value="ECO:0007669"/>
    <property type="project" value="UniProtKB-EC"/>
</dbReference>
<sequence length="474" mass="53795">MEILLLSLLSLCYVFFRLYKLILKRVDQSCYLLAYECYKPPEDTKVDTDSCAKICQRNMNLGLEEYRFLLKCITKSGIGEKTYAPRNVIEGREACATIEDSLKEMDDTMFDTLDKLFTKTGFSPSQIDILVVSVSMIVPLPSLTSRIINRYKMRENIKAFNLGGMGCSGSGIAIDLVQQLFKTCKNSFAIVVSTECLSPFWYCGKVKSMMLPNCLFRSGGCSMLFTNMSSQKHIAMLRLKQVERTHLGANDEAYGCAMLMEDGEGYQGFCLSKSLPKAAAKALEMNLKILVPKILPLWELVRYCGVSLCQWIIMKKALVSNNGLETKSINLKSGIEHFCVHPGGKVVIDEIGKRLGLNDYDLEPSRMTIHRWGNTSASGVWYVLGYMEAKKRLKKGDRILMIGLGSGFKCCTCVWELMRNLEDTNVWKDCIHCYPPDTLTSFFDKKYGWINDEVFNFVETQILAKFQQRITRDH</sequence>
<feature type="active site" evidence="7">
    <location>
        <position position="374"/>
    </location>
</feature>
<keyword evidence="3 6" id="KW-0808">Transferase</keyword>
<evidence type="ECO:0000256" key="5">
    <source>
        <dbReference type="ARBA" id="ARBA00047375"/>
    </source>
</evidence>
<comment type="catalytic activity">
    <reaction evidence="5">
        <text>a very-long-chain acyl-CoA + malonyl-CoA + H(+) = a very-long-chain 3-oxoacyl-CoA + CO2 + CoA</text>
        <dbReference type="Rhea" id="RHEA:32727"/>
        <dbReference type="ChEBI" id="CHEBI:15378"/>
        <dbReference type="ChEBI" id="CHEBI:16526"/>
        <dbReference type="ChEBI" id="CHEBI:57287"/>
        <dbReference type="ChEBI" id="CHEBI:57384"/>
        <dbReference type="ChEBI" id="CHEBI:90725"/>
        <dbReference type="ChEBI" id="CHEBI:90736"/>
        <dbReference type="EC" id="2.3.1.199"/>
    </reaction>
</comment>
<evidence type="ECO:0000313" key="11">
    <source>
        <dbReference type="Proteomes" id="UP001367508"/>
    </source>
</evidence>
<evidence type="ECO:0000259" key="9">
    <source>
        <dbReference type="Pfam" id="PF08541"/>
    </source>
</evidence>
<feature type="domain" description="Beta-ketoacyl-[acyl-carrier-protein] synthase III C-terminal" evidence="9">
    <location>
        <begin position="333"/>
        <end position="416"/>
    </location>
</feature>
<keyword evidence="4 6" id="KW-0012">Acyltransferase</keyword>
<evidence type="ECO:0000256" key="4">
    <source>
        <dbReference type="ARBA" id="ARBA00023315"/>
    </source>
</evidence>
<dbReference type="InterPro" id="IPR012392">
    <property type="entry name" value="3-ktacl-CoA_syn"/>
</dbReference>
<dbReference type="EMBL" id="JAYMYQ010000006">
    <property type="protein sequence ID" value="KAK7324473.1"/>
    <property type="molecule type" value="Genomic_DNA"/>
</dbReference>
<reference evidence="10 11" key="1">
    <citation type="submission" date="2024-01" db="EMBL/GenBank/DDBJ databases">
        <title>The genomes of 5 underutilized Papilionoideae crops provide insights into root nodulation and disease resistanc.</title>
        <authorList>
            <person name="Jiang F."/>
        </authorList>
    </citation>
    <scope>NUCLEOTIDE SEQUENCE [LARGE SCALE GENOMIC DNA]</scope>
    <source>
        <strain evidence="10">LVBAO_FW01</strain>
        <tissue evidence="10">Leaves</tissue>
    </source>
</reference>
<dbReference type="PIRSF" id="PIRSF036417">
    <property type="entry name" value="3-ktacl-CoA_syn"/>
    <property type="match status" value="1"/>
</dbReference>
<evidence type="ECO:0000256" key="1">
    <source>
        <dbReference type="ARBA" id="ARBA00005194"/>
    </source>
</evidence>
<dbReference type="CDD" id="cd00831">
    <property type="entry name" value="CHS_like"/>
    <property type="match status" value="1"/>
</dbReference>
<dbReference type="EC" id="2.3.1.-" evidence="6"/>
<proteinExistence type="inferred from homology"/>
<feature type="active site" evidence="7">
    <location>
        <position position="167"/>
    </location>
</feature>
<dbReference type="InterPro" id="IPR016039">
    <property type="entry name" value="Thiolase-like"/>
</dbReference>
<dbReference type="AlphaFoldDB" id="A0AAN9KZZ5"/>
<comment type="caution">
    <text evidence="10">The sequence shown here is derived from an EMBL/GenBank/DDBJ whole genome shotgun (WGS) entry which is preliminary data.</text>
</comment>
<comment type="pathway">
    <text evidence="1 6">Lipid metabolism; fatty acid biosynthesis.</text>
</comment>
<dbReference type="InterPro" id="IPR013747">
    <property type="entry name" value="ACP_syn_III_C"/>
</dbReference>
<evidence type="ECO:0000259" key="8">
    <source>
        <dbReference type="Pfam" id="PF08392"/>
    </source>
</evidence>
<evidence type="ECO:0000256" key="2">
    <source>
        <dbReference type="ARBA" id="ARBA00005531"/>
    </source>
</evidence>
<feature type="active site" evidence="7">
    <location>
        <position position="370"/>
    </location>
</feature>
<dbReference type="Gene3D" id="3.40.47.10">
    <property type="match status" value="2"/>
</dbReference>
<feature type="active site" evidence="7">
    <location>
        <position position="341"/>
    </location>
</feature>
<dbReference type="GO" id="GO:0016020">
    <property type="term" value="C:membrane"/>
    <property type="evidence" value="ECO:0007669"/>
    <property type="project" value="InterPro"/>
</dbReference>
<evidence type="ECO:0000313" key="10">
    <source>
        <dbReference type="EMBL" id="KAK7324473.1"/>
    </source>
</evidence>
<evidence type="ECO:0000256" key="7">
    <source>
        <dbReference type="PIRSR" id="PIRSR036417-1"/>
    </source>
</evidence>
<evidence type="ECO:0000256" key="3">
    <source>
        <dbReference type="ARBA" id="ARBA00022679"/>
    </source>
</evidence>
<gene>
    <name evidence="10" type="ORF">VNO77_28041</name>
</gene>
<feature type="active site" evidence="7">
    <location>
        <position position="246"/>
    </location>
</feature>